<organism evidence="1 2">
    <name type="scientific">Bacteroides fragilis str. 3998T(B)3</name>
    <dbReference type="NCBI Taxonomy" id="1339316"/>
    <lineage>
        <taxon>Bacteria</taxon>
        <taxon>Pseudomonadati</taxon>
        <taxon>Bacteroidota</taxon>
        <taxon>Bacteroidia</taxon>
        <taxon>Bacteroidales</taxon>
        <taxon>Bacteroidaceae</taxon>
        <taxon>Bacteroides</taxon>
    </lineage>
</organism>
<dbReference type="PROSITE" id="PS51257">
    <property type="entry name" value="PROKAR_LIPOPROTEIN"/>
    <property type="match status" value="1"/>
</dbReference>
<dbReference type="PATRIC" id="fig|1339316.3.peg.1273"/>
<gene>
    <name evidence="1" type="primary">gldB</name>
    <name evidence="1" type="ORF">M125_1312</name>
</gene>
<accession>A0A015V9D0</accession>
<dbReference type="Proteomes" id="UP000020773">
    <property type="component" value="Unassembled WGS sequence"/>
</dbReference>
<sequence>MKIRKDDILLILLSLLFASCRVGKAEPVADPMEEEGISVVRYDKLLDEYVRFNSFSALQKMNLEYALPTKLLIEDVLAIGQVSDDHIFQRLKTFYSDTTLVRLIEDVEAKYPELESVEKNLTKGFGKLQKEIPDIMIPMIYTQISAFNESIVLSDSVLGISLDKYMGEDYPLYKRFYYNYQRRTMRPDRIVPDCLVFYLMSQYPFPMDYSRTLLDVMMHYGKINYVVQHLLDYSSSEEALGYSDLEREWCKENQQQMWRYILEQDHLHATDPMVVRQYTRPAPFTNTLGENAPSMVGTWIGTKIITSYMKHHKKTTLRQLLEMSDYERMFTESRFNP</sequence>
<dbReference type="GeneID" id="60369060"/>
<comment type="caution">
    <text evidence="1">The sequence shown here is derived from an EMBL/GenBank/DDBJ whole genome shotgun (WGS) entry which is preliminary data.</text>
</comment>
<evidence type="ECO:0000313" key="2">
    <source>
        <dbReference type="Proteomes" id="UP000020773"/>
    </source>
</evidence>
<dbReference type="Pfam" id="PF25594">
    <property type="entry name" value="GldB_lipo"/>
    <property type="match status" value="1"/>
</dbReference>
<dbReference type="RefSeq" id="WP_005785263.1">
    <property type="nucleotide sequence ID" value="NZ_JGDB01000027.1"/>
</dbReference>
<evidence type="ECO:0000313" key="1">
    <source>
        <dbReference type="EMBL" id="EXY91956.1"/>
    </source>
</evidence>
<keyword evidence="1" id="KW-0449">Lipoprotein</keyword>
<dbReference type="NCBIfam" id="TIGR03514">
    <property type="entry name" value="GldB_lipo"/>
    <property type="match status" value="1"/>
</dbReference>
<reference evidence="1 2" key="1">
    <citation type="submission" date="2014-02" db="EMBL/GenBank/DDBJ databases">
        <authorList>
            <person name="Sears C."/>
            <person name="Carroll K."/>
            <person name="Sack B.R."/>
            <person name="Qadri F."/>
            <person name="Myers L.L."/>
            <person name="Chung G.-T."/>
            <person name="Escheverria P."/>
            <person name="Fraser C.M."/>
            <person name="Sadzewicz L."/>
            <person name="Shefchek K.A."/>
            <person name="Tallon L."/>
            <person name="Das S.P."/>
            <person name="Daugherty S."/>
            <person name="Mongodin E.F."/>
        </authorList>
    </citation>
    <scope>NUCLEOTIDE SEQUENCE [LARGE SCALE GENOMIC DNA]</scope>
    <source>
        <strain evidence="2">3998T(B)3</strain>
    </source>
</reference>
<proteinExistence type="predicted"/>
<dbReference type="AlphaFoldDB" id="A0A015V9D0"/>
<protein>
    <submittedName>
        <fullName evidence="1">Gliding motility-associated lipoprotein GldB</fullName>
    </submittedName>
</protein>
<name>A0A015V9D0_BACFG</name>
<dbReference type="EMBL" id="JGDB01000027">
    <property type="protein sequence ID" value="EXY91956.1"/>
    <property type="molecule type" value="Genomic_DNA"/>
</dbReference>
<dbReference type="InterPro" id="IPR019853">
    <property type="entry name" value="GldB-like"/>
</dbReference>